<dbReference type="SUPFAM" id="SSF52172">
    <property type="entry name" value="CheY-like"/>
    <property type="match status" value="1"/>
</dbReference>
<dbReference type="PROSITE" id="PS50110">
    <property type="entry name" value="RESPONSE_REGULATORY"/>
    <property type="match status" value="1"/>
</dbReference>
<protein>
    <submittedName>
        <fullName evidence="5">Response regulator receiver protein</fullName>
    </submittedName>
</protein>
<sequence length="122" mass="13231">MPTVLIVDDSLLLRMNIANIVKSGGYDILEASDGASALQMLTETTPNCVCLDLLMPDMDGYDVLEAMGGRAKEIPIIVLTADIQTSTRDKCLALGAARILNKPPKKEQLLETIKELISQKES</sequence>
<comment type="caution">
    <text evidence="5">The sequence shown here is derived from an EMBL/GenBank/DDBJ whole genome shotgun (WGS) entry which is preliminary data.</text>
</comment>
<keyword evidence="6" id="KW-1185">Reference proteome</keyword>
<keyword evidence="2" id="KW-0902">Two-component regulatory system</keyword>
<evidence type="ECO:0000313" key="5">
    <source>
        <dbReference type="EMBL" id="KJU85950.1"/>
    </source>
</evidence>
<gene>
    <name evidence="5" type="ORF">MBAV_001860</name>
</gene>
<organism evidence="5 6">
    <name type="scientific">Candidatus Magnetobacterium bavaricum</name>
    <dbReference type="NCBI Taxonomy" id="29290"/>
    <lineage>
        <taxon>Bacteria</taxon>
        <taxon>Pseudomonadati</taxon>
        <taxon>Nitrospirota</taxon>
        <taxon>Thermodesulfovibrionia</taxon>
        <taxon>Thermodesulfovibrionales</taxon>
        <taxon>Candidatus Magnetobacteriaceae</taxon>
        <taxon>Candidatus Magnetobacterium</taxon>
    </lineage>
</organism>
<evidence type="ECO:0000259" key="4">
    <source>
        <dbReference type="PROSITE" id="PS50110"/>
    </source>
</evidence>
<dbReference type="EMBL" id="LACI01000795">
    <property type="protein sequence ID" value="KJU85950.1"/>
    <property type="molecule type" value="Genomic_DNA"/>
</dbReference>
<dbReference type="Pfam" id="PF00072">
    <property type="entry name" value="Response_reg"/>
    <property type="match status" value="1"/>
</dbReference>
<dbReference type="Proteomes" id="UP000033423">
    <property type="component" value="Unassembled WGS sequence"/>
</dbReference>
<dbReference type="PANTHER" id="PTHR44591">
    <property type="entry name" value="STRESS RESPONSE REGULATOR PROTEIN 1"/>
    <property type="match status" value="1"/>
</dbReference>
<reference evidence="5 6" key="1">
    <citation type="submission" date="2015-02" db="EMBL/GenBank/DDBJ databases">
        <title>Single-cell genomics of uncultivated deep-branching MTB reveals a conserved set of magnetosome genes.</title>
        <authorList>
            <person name="Kolinko S."/>
            <person name="Richter M."/>
            <person name="Glockner F.O."/>
            <person name="Brachmann A."/>
            <person name="Schuler D."/>
        </authorList>
    </citation>
    <scope>NUCLEOTIDE SEQUENCE [LARGE SCALE GENOMIC DNA]</scope>
    <source>
        <strain evidence="5">TM-1</strain>
    </source>
</reference>
<evidence type="ECO:0000256" key="2">
    <source>
        <dbReference type="ARBA" id="ARBA00023012"/>
    </source>
</evidence>
<keyword evidence="1 3" id="KW-0597">Phosphoprotein</keyword>
<accession>A0A0F3GVN9</accession>
<evidence type="ECO:0000313" key="6">
    <source>
        <dbReference type="Proteomes" id="UP000033423"/>
    </source>
</evidence>
<feature type="modified residue" description="4-aspartylphosphate" evidence="3">
    <location>
        <position position="52"/>
    </location>
</feature>
<dbReference type="GO" id="GO:0000160">
    <property type="term" value="P:phosphorelay signal transduction system"/>
    <property type="evidence" value="ECO:0007669"/>
    <property type="project" value="UniProtKB-KW"/>
</dbReference>
<dbReference type="PANTHER" id="PTHR44591:SF14">
    <property type="entry name" value="PROTEIN PILG"/>
    <property type="match status" value="1"/>
</dbReference>
<dbReference type="AlphaFoldDB" id="A0A0F3GVN9"/>
<dbReference type="InterPro" id="IPR001789">
    <property type="entry name" value="Sig_transdc_resp-reg_receiver"/>
</dbReference>
<dbReference type="SMART" id="SM00448">
    <property type="entry name" value="REC"/>
    <property type="match status" value="1"/>
</dbReference>
<dbReference type="InterPro" id="IPR011006">
    <property type="entry name" value="CheY-like_superfamily"/>
</dbReference>
<dbReference type="InterPro" id="IPR050595">
    <property type="entry name" value="Bact_response_regulator"/>
</dbReference>
<dbReference type="Gene3D" id="3.40.50.2300">
    <property type="match status" value="1"/>
</dbReference>
<proteinExistence type="predicted"/>
<name>A0A0F3GVN9_9BACT</name>
<evidence type="ECO:0000256" key="1">
    <source>
        <dbReference type="ARBA" id="ARBA00022553"/>
    </source>
</evidence>
<feature type="domain" description="Response regulatory" evidence="4">
    <location>
        <begin position="3"/>
        <end position="117"/>
    </location>
</feature>
<evidence type="ECO:0000256" key="3">
    <source>
        <dbReference type="PROSITE-ProRule" id="PRU00169"/>
    </source>
</evidence>